<proteinExistence type="predicted"/>
<protein>
    <recommendedName>
        <fullName evidence="3">Glycine zipper domain-containing protein</fullName>
    </recommendedName>
</protein>
<dbReference type="EMBL" id="LAZR01045121">
    <property type="protein sequence ID" value="KKK99634.1"/>
    <property type="molecule type" value="Genomic_DNA"/>
</dbReference>
<organism evidence="2">
    <name type="scientific">marine sediment metagenome</name>
    <dbReference type="NCBI Taxonomy" id="412755"/>
    <lineage>
        <taxon>unclassified sequences</taxon>
        <taxon>metagenomes</taxon>
        <taxon>ecological metagenomes</taxon>
    </lineage>
</organism>
<dbReference type="AlphaFoldDB" id="A0A0F9CBB2"/>
<reference evidence="2" key="1">
    <citation type="journal article" date="2015" name="Nature">
        <title>Complex archaea that bridge the gap between prokaryotes and eukaryotes.</title>
        <authorList>
            <person name="Spang A."/>
            <person name="Saw J.H."/>
            <person name="Jorgensen S.L."/>
            <person name="Zaremba-Niedzwiedzka K."/>
            <person name="Martijn J."/>
            <person name="Lind A.E."/>
            <person name="van Eijk R."/>
            <person name="Schleper C."/>
            <person name="Guy L."/>
            <person name="Ettema T.J."/>
        </authorList>
    </citation>
    <scope>NUCLEOTIDE SEQUENCE</scope>
</reference>
<comment type="caution">
    <text evidence="2">The sequence shown here is derived from an EMBL/GenBank/DDBJ whole genome shotgun (WGS) entry which is preliminary data.</text>
</comment>
<name>A0A0F9CBB2_9ZZZZ</name>
<accession>A0A0F9CBB2</accession>
<evidence type="ECO:0008006" key="3">
    <source>
        <dbReference type="Google" id="ProtNLM"/>
    </source>
</evidence>
<sequence>MPHGGPHFGTQVTAPIQEGFRNQQEEEAKQKEIEDRRSCIARGGKWDPVAKICDLDLKLAPTEEPTTKPPKVTPGGPELFKDPETGKVTGVTLPDGRSFFGLNTDEINDIINRDREEKARQAALPGVGTAQARSDIRFRGQQLAGQIGQFGELPISPTGFDIGEAATTGIVNSIPSALRLGVTGAGIGLVGGAAIGAAGGPIGATAGAAIGAVAGFVSGIASGMIANFKSQRADTTTAQQRTLDEGKQTMMDWVTLARADPVNRNFYLTQFNQQAAQIDQAFRQMKLDTSRDLAKFETALPNLAEFHTFYSVGGERDSLNEEMRNALLAPLPEGYDFFALTERR</sequence>
<feature type="non-terminal residue" evidence="2">
    <location>
        <position position="344"/>
    </location>
</feature>
<feature type="region of interest" description="Disordered" evidence="1">
    <location>
        <begin position="1"/>
        <end position="34"/>
    </location>
</feature>
<evidence type="ECO:0000256" key="1">
    <source>
        <dbReference type="SAM" id="MobiDB-lite"/>
    </source>
</evidence>
<gene>
    <name evidence="2" type="ORF">LCGC14_2630800</name>
</gene>
<evidence type="ECO:0000313" key="2">
    <source>
        <dbReference type="EMBL" id="KKK99634.1"/>
    </source>
</evidence>
<feature type="compositionally biased region" description="Basic and acidic residues" evidence="1">
    <location>
        <begin position="23"/>
        <end position="34"/>
    </location>
</feature>
<feature type="region of interest" description="Disordered" evidence="1">
    <location>
        <begin position="61"/>
        <end position="87"/>
    </location>
</feature>